<reference evidence="1 2" key="1">
    <citation type="journal article" date="2019" name="Environ. Microbiol.">
        <title>Species interactions and distinct microbial communities in high Arctic permafrost affected cryosols are associated with the CH4 and CO2 gas fluxes.</title>
        <authorList>
            <person name="Altshuler I."/>
            <person name="Hamel J."/>
            <person name="Turney S."/>
            <person name="Magnuson E."/>
            <person name="Levesque R."/>
            <person name="Greer C."/>
            <person name="Whyte L.G."/>
        </authorList>
    </citation>
    <scope>NUCLEOTIDE SEQUENCE [LARGE SCALE GENOMIC DNA]</scope>
    <source>
        <strain evidence="1 2">42</strain>
    </source>
</reference>
<protein>
    <submittedName>
        <fullName evidence="1">Uncharacterized protein</fullName>
    </submittedName>
</protein>
<dbReference type="OrthoDB" id="1376830at2"/>
<evidence type="ECO:0000313" key="1">
    <source>
        <dbReference type="EMBL" id="TPG37528.1"/>
    </source>
</evidence>
<dbReference type="Proteomes" id="UP000319700">
    <property type="component" value="Unassembled WGS sequence"/>
</dbReference>
<sequence>MDHKILIVEIKPVEDHKEYEINGKLIFMDETGNWQSDIELSETEKKAFKSYGELILDNPKITKHTKATYRVIN</sequence>
<name>A0A502EIK4_9FLAO</name>
<proteinExistence type="predicted"/>
<keyword evidence="2" id="KW-1185">Reference proteome</keyword>
<gene>
    <name evidence="1" type="ORF">EAH81_18730</name>
</gene>
<comment type="caution">
    <text evidence="1">The sequence shown here is derived from an EMBL/GenBank/DDBJ whole genome shotgun (WGS) entry which is preliminary data.</text>
</comment>
<dbReference type="EMBL" id="RCZH01000013">
    <property type="protein sequence ID" value="TPG37528.1"/>
    <property type="molecule type" value="Genomic_DNA"/>
</dbReference>
<dbReference type="RefSeq" id="WP_140509872.1">
    <property type="nucleotide sequence ID" value="NZ_RCZH01000013.1"/>
</dbReference>
<organism evidence="1 2">
    <name type="scientific">Flavobacterium pectinovorum</name>
    <dbReference type="NCBI Taxonomy" id="29533"/>
    <lineage>
        <taxon>Bacteria</taxon>
        <taxon>Pseudomonadati</taxon>
        <taxon>Bacteroidota</taxon>
        <taxon>Flavobacteriia</taxon>
        <taxon>Flavobacteriales</taxon>
        <taxon>Flavobacteriaceae</taxon>
        <taxon>Flavobacterium</taxon>
    </lineage>
</organism>
<evidence type="ECO:0000313" key="2">
    <source>
        <dbReference type="Proteomes" id="UP000319700"/>
    </source>
</evidence>
<dbReference type="AlphaFoldDB" id="A0A502EIK4"/>
<accession>A0A502EIK4</accession>